<reference evidence="1 2" key="1">
    <citation type="submission" date="2018-08" db="EMBL/GenBank/DDBJ databases">
        <title>Diversity &amp; Physiological Properties of Lignin-Decomposing Actinobacteria from Soil.</title>
        <authorList>
            <person name="Roh S.G."/>
            <person name="Kim S.B."/>
        </authorList>
    </citation>
    <scope>NUCLEOTIDE SEQUENCE [LARGE SCALE GENOMIC DNA]</scope>
    <source>
        <strain evidence="1 2">MMS17-GH009</strain>
    </source>
</reference>
<proteinExistence type="predicted"/>
<dbReference type="AlphaFoldDB" id="A0A373A307"/>
<dbReference type="Proteomes" id="UP000263377">
    <property type="component" value="Unassembled WGS sequence"/>
</dbReference>
<keyword evidence="2" id="KW-1185">Reference proteome</keyword>
<protein>
    <submittedName>
        <fullName evidence="1">Uncharacterized protein</fullName>
    </submittedName>
</protein>
<sequence>MRNLQKPNEDTGDPWSPVAESFTKTFEGFVGDAKRWLREKSDLSTRTIENADYEVAYLWFIHGKNKEEEMGTVGVRVGKRLWEYFEGTGLLQEGGEEDPKIYGELMALRTNGGGRIGRVGQDTLGWMLDYAESFADVAEDRYDSKAAEDFLSGHSSLFTGQIVAVGKLAADRVPEEDEAPQGKDANMELLSQPQLAKEAMDRSMGGESLEQIADDWNEQDVRMAVKPPHGKPIHHVKTGKLVGWWTPKAFVPVESVSDASEG</sequence>
<evidence type="ECO:0000313" key="2">
    <source>
        <dbReference type="Proteomes" id="UP000263377"/>
    </source>
</evidence>
<name>A0A373A307_9ACTN</name>
<accession>A0A373A307</accession>
<comment type="caution">
    <text evidence="1">The sequence shown here is derived from an EMBL/GenBank/DDBJ whole genome shotgun (WGS) entry which is preliminary data.</text>
</comment>
<dbReference type="EMBL" id="QVIG01000001">
    <property type="protein sequence ID" value="RGD62449.1"/>
    <property type="molecule type" value="Genomic_DNA"/>
</dbReference>
<evidence type="ECO:0000313" key="1">
    <source>
        <dbReference type="EMBL" id="RGD62449.1"/>
    </source>
</evidence>
<organism evidence="1 2">
    <name type="scientific">Kitasatospora xanthocidica</name>
    <dbReference type="NCBI Taxonomy" id="83382"/>
    <lineage>
        <taxon>Bacteria</taxon>
        <taxon>Bacillati</taxon>
        <taxon>Actinomycetota</taxon>
        <taxon>Actinomycetes</taxon>
        <taxon>Kitasatosporales</taxon>
        <taxon>Streptomycetaceae</taxon>
        <taxon>Kitasatospora</taxon>
    </lineage>
</organism>
<gene>
    <name evidence="1" type="ORF">DR950_36045</name>
</gene>